<accession>A0A167HZP4</accession>
<sequence length="524" mass="59280">MFKTQLKTLTLAILCGSLFTGCGGKGGTKSPSIDLNNKNTNTTPAQNNGQTGSQNPDTGNSSDSKDNADSTPPVDTDQNRYARRGRVIDGYVKGATVWLDLNSNAKKDENEPFAISTDKGSYELELTEDQALCAAYAPTYVDVPVGAIDEDLGEVTKAYQMVLPPSFTTPDDEELQHITPLTTVLWQSLYKTDEFKDATCAQVIADNKLRSQLQIVLSESIRQVVTHFNISEEQLFSDYIESGDESLKKLAESIVKGLQASVEKYLTLAKEYLDAHEIRVLHYKDTPPAQPQSEELVWYRSIHISNKNHQTIVDETVRMDENLEEVLFVHYDRKITTQPWGDGHQYSRHVDMVKNTSEDLGYCHHSEILDIHIGDITYRLDNYKSVDRASHDEMCDGKVDFSDAPYRGLSVSYDKGNVHYYTSITQDKESKNDLADWVNLADKPNLLDILVLTYYFVQSGHEFDKDITIPFYSWEKRITDDSGDNRVTTYKYSDGTWKRDTYRDDGTYITHCSIDGETWEACVN</sequence>
<reference evidence="2 3" key="1">
    <citation type="submission" date="2013-07" db="EMBL/GenBank/DDBJ databases">
        <title>Comparative Genomic and Metabolomic Analysis of Twelve Strains of Pseudoalteromonas luteoviolacea.</title>
        <authorList>
            <person name="Vynne N.G."/>
            <person name="Mansson M."/>
            <person name="Gram L."/>
        </authorList>
    </citation>
    <scope>NUCLEOTIDE SEQUENCE [LARGE SCALE GENOMIC DNA]</scope>
    <source>
        <strain evidence="2 3">CPMOR-1</strain>
    </source>
</reference>
<proteinExistence type="predicted"/>
<dbReference type="AlphaFoldDB" id="A0A167HZP4"/>
<dbReference type="Proteomes" id="UP000076486">
    <property type="component" value="Unassembled WGS sequence"/>
</dbReference>
<evidence type="ECO:0008006" key="4">
    <source>
        <dbReference type="Google" id="ProtNLM"/>
    </source>
</evidence>
<dbReference type="PATRIC" id="fig|1365248.3.peg.4860"/>
<feature type="region of interest" description="Disordered" evidence="1">
    <location>
        <begin position="27"/>
        <end position="82"/>
    </location>
</feature>
<gene>
    <name evidence="2" type="ORF">N473_04580</name>
</gene>
<feature type="compositionally biased region" description="Polar residues" evidence="1">
    <location>
        <begin position="29"/>
        <end position="62"/>
    </location>
</feature>
<evidence type="ECO:0000313" key="3">
    <source>
        <dbReference type="Proteomes" id="UP000076486"/>
    </source>
</evidence>
<evidence type="ECO:0000256" key="1">
    <source>
        <dbReference type="SAM" id="MobiDB-lite"/>
    </source>
</evidence>
<organism evidence="2 3">
    <name type="scientific">Pseudoalteromonas luteoviolacea CPMOR-1</name>
    <dbReference type="NCBI Taxonomy" id="1365248"/>
    <lineage>
        <taxon>Bacteria</taxon>
        <taxon>Pseudomonadati</taxon>
        <taxon>Pseudomonadota</taxon>
        <taxon>Gammaproteobacteria</taxon>
        <taxon>Alteromonadales</taxon>
        <taxon>Pseudoalteromonadaceae</taxon>
        <taxon>Pseudoalteromonas</taxon>
    </lineage>
</organism>
<dbReference type="PROSITE" id="PS51257">
    <property type="entry name" value="PROKAR_LIPOPROTEIN"/>
    <property type="match status" value="1"/>
</dbReference>
<protein>
    <recommendedName>
        <fullName evidence="4">Lipoprotein</fullName>
    </recommendedName>
</protein>
<name>A0A167HZP4_9GAMM</name>
<evidence type="ECO:0000313" key="2">
    <source>
        <dbReference type="EMBL" id="KZN58715.1"/>
    </source>
</evidence>
<dbReference type="EMBL" id="AUYC01000073">
    <property type="protein sequence ID" value="KZN58715.1"/>
    <property type="molecule type" value="Genomic_DNA"/>
</dbReference>
<dbReference type="RefSeq" id="WP_063369953.1">
    <property type="nucleotide sequence ID" value="NZ_AUYC01000073.1"/>
</dbReference>
<comment type="caution">
    <text evidence="2">The sequence shown here is derived from an EMBL/GenBank/DDBJ whole genome shotgun (WGS) entry which is preliminary data.</text>
</comment>